<proteinExistence type="inferred from homology"/>
<feature type="compositionally biased region" description="Basic residues" evidence="8">
    <location>
        <begin position="7"/>
        <end position="19"/>
    </location>
</feature>
<feature type="region of interest" description="Disordered" evidence="8">
    <location>
        <begin position="1"/>
        <end position="80"/>
    </location>
</feature>
<comment type="function">
    <text evidence="1">Required for efficient biogenesis of the 60S ribosomal subunit.</text>
</comment>
<dbReference type="InParanoid" id="A0A0D2A7U4"/>
<dbReference type="PANTHER" id="PTHR28127:SF1">
    <property type="entry name" value="RIBOSOME ASSEMBLY PROTEIN 3"/>
    <property type="match status" value="1"/>
</dbReference>
<dbReference type="GO" id="GO:0005730">
    <property type="term" value="C:nucleolus"/>
    <property type="evidence" value="ECO:0007669"/>
    <property type="project" value="UniProtKB-SubCell"/>
</dbReference>
<dbReference type="OrthoDB" id="69550at2759"/>
<dbReference type="HOGENOM" id="CLU_124032_0_0_1"/>
<organism evidence="10 11">
    <name type="scientific">Verruconis gallopava</name>
    <dbReference type="NCBI Taxonomy" id="253628"/>
    <lineage>
        <taxon>Eukaryota</taxon>
        <taxon>Fungi</taxon>
        <taxon>Dikarya</taxon>
        <taxon>Ascomycota</taxon>
        <taxon>Pezizomycotina</taxon>
        <taxon>Dothideomycetes</taxon>
        <taxon>Pleosporomycetidae</taxon>
        <taxon>Venturiales</taxon>
        <taxon>Sympoventuriaceae</taxon>
        <taxon>Verruconis</taxon>
    </lineage>
</organism>
<comment type="subcellular location">
    <subcellularLocation>
        <location evidence="2">Nucleus</location>
        <location evidence="2">Nucleolus</location>
    </subcellularLocation>
</comment>
<evidence type="ECO:0000256" key="6">
    <source>
        <dbReference type="ARBA" id="ARBA00023242"/>
    </source>
</evidence>
<name>A0A0D2A7U4_9PEZI</name>
<evidence type="ECO:0000313" key="10">
    <source>
        <dbReference type="EMBL" id="KIW02838.1"/>
    </source>
</evidence>
<dbReference type="STRING" id="253628.A0A0D2A7U4"/>
<dbReference type="InterPro" id="IPR028217">
    <property type="entry name" value="Rsa3_C"/>
</dbReference>
<dbReference type="VEuPathDB" id="FungiDB:PV09_05895"/>
<evidence type="ECO:0000256" key="3">
    <source>
        <dbReference type="ARBA" id="ARBA00006256"/>
    </source>
</evidence>
<keyword evidence="5" id="KW-0690">Ribosome biogenesis</keyword>
<protein>
    <recommendedName>
        <fullName evidence="4">Ribosome assembly protein 3</fullName>
    </recommendedName>
</protein>
<evidence type="ECO:0000256" key="1">
    <source>
        <dbReference type="ARBA" id="ARBA00003035"/>
    </source>
</evidence>
<dbReference type="Pfam" id="PF14615">
    <property type="entry name" value="Rsa3"/>
    <property type="match status" value="1"/>
</dbReference>
<evidence type="ECO:0000313" key="11">
    <source>
        <dbReference type="Proteomes" id="UP000053259"/>
    </source>
</evidence>
<evidence type="ECO:0000256" key="7">
    <source>
        <dbReference type="ARBA" id="ARBA00023274"/>
    </source>
</evidence>
<dbReference type="GO" id="GO:0000027">
    <property type="term" value="P:ribosomal large subunit assembly"/>
    <property type="evidence" value="ECO:0007669"/>
    <property type="project" value="TreeGrafter"/>
</dbReference>
<keyword evidence="7" id="KW-0687">Ribonucleoprotein</keyword>
<dbReference type="PANTHER" id="PTHR28127">
    <property type="entry name" value="RIBOSOME ASSEMBLY PROTEIN 3"/>
    <property type="match status" value="1"/>
</dbReference>
<sequence>MAEKSRKDRKKKTRRRKIRRDADISSSSSSSEDESQYSRKESAEKPLSGEDVEMTEDQAVLAEPEAAESPMSKEQSSEADFDSWYLRQVTKELEDDLDQIRSAGDFKDSSLPVLVTALQQGASLFSTEEKRRIVGAS</sequence>
<gene>
    <name evidence="10" type="ORF">PV09_05895</name>
</gene>
<comment type="similarity">
    <text evidence="3">Belongs to the RSA3 family.</text>
</comment>
<dbReference type="AlphaFoldDB" id="A0A0D2A7U4"/>
<dbReference type="EMBL" id="KN847547">
    <property type="protein sequence ID" value="KIW02838.1"/>
    <property type="molecule type" value="Genomic_DNA"/>
</dbReference>
<evidence type="ECO:0000259" key="9">
    <source>
        <dbReference type="Pfam" id="PF14615"/>
    </source>
</evidence>
<reference evidence="10 11" key="1">
    <citation type="submission" date="2015-01" db="EMBL/GenBank/DDBJ databases">
        <title>The Genome Sequence of Ochroconis gallopava CBS43764.</title>
        <authorList>
            <consortium name="The Broad Institute Genomics Platform"/>
            <person name="Cuomo C."/>
            <person name="de Hoog S."/>
            <person name="Gorbushina A."/>
            <person name="Stielow B."/>
            <person name="Teixiera M."/>
            <person name="Abouelleil A."/>
            <person name="Chapman S.B."/>
            <person name="Priest M."/>
            <person name="Young S.K."/>
            <person name="Wortman J."/>
            <person name="Nusbaum C."/>
            <person name="Birren B."/>
        </authorList>
    </citation>
    <scope>NUCLEOTIDE SEQUENCE [LARGE SCALE GENOMIC DNA]</scope>
    <source>
        <strain evidence="10 11">CBS 43764</strain>
    </source>
</reference>
<dbReference type="InterPro" id="IPR051898">
    <property type="entry name" value="Ribosome_Assembly_3"/>
</dbReference>
<accession>A0A0D2A7U4</accession>
<dbReference type="Proteomes" id="UP000053259">
    <property type="component" value="Unassembled WGS sequence"/>
</dbReference>
<dbReference type="GeneID" id="27313868"/>
<keyword evidence="11" id="KW-1185">Reference proteome</keyword>
<keyword evidence="6" id="KW-0539">Nucleus</keyword>
<dbReference type="RefSeq" id="XP_016212707.1">
    <property type="nucleotide sequence ID" value="XM_016359458.1"/>
</dbReference>
<evidence type="ECO:0000256" key="8">
    <source>
        <dbReference type="SAM" id="MobiDB-lite"/>
    </source>
</evidence>
<feature type="domain" description="Ribosome-assembly protein 3 C-terminal" evidence="9">
    <location>
        <begin position="81"/>
        <end position="126"/>
    </location>
</feature>
<feature type="compositionally biased region" description="Basic and acidic residues" evidence="8">
    <location>
        <begin position="36"/>
        <end position="48"/>
    </location>
</feature>
<evidence type="ECO:0000256" key="2">
    <source>
        <dbReference type="ARBA" id="ARBA00004604"/>
    </source>
</evidence>
<evidence type="ECO:0000256" key="5">
    <source>
        <dbReference type="ARBA" id="ARBA00022517"/>
    </source>
</evidence>
<dbReference type="GO" id="GO:0030687">
    <property type="term" value="C:preribosome, large subunit precursor"/>
    <property type="evidence" value="ECO:0007669"/>
    <property type="project" value="TreeGrafter"/>
</dbReference>
<evidence type="ECO:0000256" key="4">
    <source>
        <dbReference type="ARBA" id="ARBA00015339"/>
    </source>
</evidence>